<dbReference type="Pfam" id="PF23477">
    <property type="entry name" value="zf_Tbcl_2"/>
    <property type="match status" value="1"/>
</dbReference>
<proteinExistence type="predicted"/>
<evidence type="ECO:0000313" key="3">
    <source>
        <dbReference type="EMBL" id="HIY25758.1"/>
    </source>
</evidence>
<gene>
    <name evidence="3" type="ORF">H9838_01120</name>
</gene>
<sequence length="101" mass="11995">MVQDKMLVCKECGKEFVFTAGEQEFYGEKGFRHQPQRCKACRRKKRSPQEEAKPRERKMWPGICAACGKNTLVPFEPRPEQLVYCKKCYAAILEERREHRR</sequence>
<dbReference type="AlphaFoldDB" id="A0A9D1YEG6"/>
<evidence type="ECO:0000313" key="4">
    <source>
        <dbReference type="Proteomes" id="UP000823915"/>
    </source>
</evidence>
<feature type="domain" description="CxxC-x17-CxxC" evidence="2">
    <location>
        <begin position="57"/>
        <end position="91"/>
    </location>
</feature>
<evidence type="ECO:0000259" key="1">
    <source>
        <dbReference type="Pfam" id="PF13451"/>
    </source>
</evidence>
<reference evidence="3" key="2">
    <citation type="submission" date="2021-04" db="EMBL/GenBank/DDBJ databases">
        <authorList>
            <person name="Gilroy R."/>
        </authorList>
    </citation>
    <scope>NUCLEOTIDE SEQUENCE</scope>
    <source>
        <strain evidence="3">1282</strain>
    </source>
</reference>
<dbReference type="InterPro" id="IPR026363">
    <property type="entry name" value="CxxC-x17-CxxC_dom"/>
</dbReference>
<name>A0A9D1YEG6_9FIRM</name>
<dbReference type="Proteomes" id="UP000823915">
    <property type="component" value="Unassembled WGS sequence"/>
</dbReference>
<feature type="domain" description="Probable zinc-binding" evidence="1">
    <location>
        <begin position="3"/>
        <end position="47"/>
    </location>
</feature>
<accession>A0A9D1YEG6</accession>
<dbReference type="NCBIfam" id="TIGR04272">
    <property type="entry name" value="cxxc_cxxc_Mbark"/>
    <property type="match status" value="1"/>
</dbReference>
<organism evidence="3 4">
    <name type="scientific">Candidatus Acutalibacter pullistercoris</name>
    <dbReference type="NCBI Taxonomy" id="2838418"/>
    <lineage>
        <taxon>Bacteria</taxon>
        <taxon>Bacillati</taxon>
        <taxon>Bacillota</taxon>
        <taxon>Clostridia</taxon>
        <taxon>Eubacteriales</taxon>
        <taxon>Acutalibacteraceae</taxon>
        <taxon>Acutalibacter</taxon>
    </lineage>
</organism>
<comment type="caution">
    <text evidence="3">The sequence shown here is derived from an EMBL/GenBank/DDBJ whole genome shotgun (WGS) entry which is preliminary data.</text>
</comment>
<evidence type="ECO:0000259" key="2">
    <source>
        <dbReference type="Pfam" id="PF23477"/>
    </source>
</evidence>
<protein>
    <submittedName>
        <fullName evidence="3">Zinc-ribbon domain containing protein</fullName>
    </submittedName>
</protein>
<dbReference type="EMBL" id="DXDU01000013">
    <property type="protein sequence ID" value="HIY25758.1"/>
    <property type="molecule type" value="Genomic_DNA"/>
</dbReference>
<reference evidence="3" key="1">
    <citation type="journal article" date="2021" name="PeerJ">
        <title>Extensive microbial diversity within the chicken gut microbiome revealed by metagenomics and culture.</title>
        <authorList>
            <person name="Gilroy R."/>
            <person name="Ravi A."/>
            <person name="Getino M."/>
            <person name="Pursley I."/>
            <person name="Horton D.L."/>
            <person name="Alikhan N.F."/>
            <person name="Baker D."/>
            <person name="Gharbi K."/>
            <person name="Hall N."/>
            <person name="Watson M."/>
            <person name="Adriaenssens E.M."/>
            <person name="Foster-Nyarko E."/>
            <person name="Jarju S."/>
            <person name="Secka A."/>
            <person name="Antonio M."/>
            <person name="Oren A."/>
            <person name="Chaudhuri R.R."/>
            <person name="La Ragione R."/>
            <person name="Hildebrand F."/>
            <person name="Pallen M.J."/>
        </authorList>
    </citation>
    <scope>NUCLEOTIDE SEQUENCE</scope>
    <source>
        <strain evidence="3">1282</strain>
    </source>
</reference>
<dbReference type="Pfam" id="PF13451">
    <property type="entry name" value="zf_Tbcl"/>
    <property type="match status" value="1"/>
</dbReference>
<dbReference type="InterPro" id="IPR025306">
    <property type="entry name" value="Zn-bnd_dom_prob"/>
</dbReference>